<dbReference type="InterPro" id="IPR011335">
    <property type="entry name" value="Restrct_endonuc-II-like"/>
</dbReference>
<gene>
    <name evidence="3" type="ORF">ElP_68480</name>
</gene>
<sequence length="259" mass="30184">MATSSRSRPIDYPTSDGKPMAETDLHRRIMMDLLEILDDRHADDPNVYVSGDLLLFYEEGNRRRHVAPDVFVVLGVPKKPRDHYLMWLEGKGPDVVIEVTSKTTRREDQTTKRTLYQDVLRVPEYFQIDPTEDYLKPPFQGHRLVDGRYEPIPPVDGRLPSLVLGLLLERDGPRLDLIDPATGRRLLTRRERATESDRRRAEADRRRAEAERRRAEADRLRSEEERRRAEADARAAEAEAEADRLRRELEQLRRRLGGE</sequence>
<dbReference type="OrthoDB" id="274412at2"/>
<evidence type="ECO:0000256" key="1">
    <source>
        <dbReference type="SAM" id="MobiDB-lite"/>
    </source>
</evidence>
<feature type="region of interest" description="Disordered" evidence="1">
    <location>
        <begin position="1"/>
        <end position="21"/>
    </location>
</feature>
<name>A0A518HDE9_9BACT</name>
<dbReference type="KEGG" id="tpla:ElP_68480"/>
<evidence type="ECO:0000313" key="4">
    <source>
        <dbReference type="Proteomes" id="UP000317835"/>
    </source>
</evidence>
<dbReference type="Gene3D" id="3.90.1570.10">
    <property type="entry name" value="tt1808, chain A"/>
    <property type="match status" value="1"/>
</dbReference>
<dbReference type="RefSeq" id="WP_145277735.1">
    <property type="nucleotide sequence ID" value="NZ_CP036426.1"/>
</dbReference>
<dbReference type="PANTHER" id="PTHR33352:SF3">
    <property type="entry name" value="SLR1612 PROTEIN"/>
    <property type="match status" value="1"/>
</dbReference>
<dbReference type="Pfam" id="PF05685">
    <property type="entry name" value="Uma2"/>
    <property type="match status" value="1"/>
</dbReference>
<accession>A0A518HDE9</accession>
<dbReference type="PANTHER" id="PTHR33352">
    <property type="entry name" value="SLR1095 PROTEIN"/>
    <property type="match status" value="1"/>
</dbReference>
<feature type="domain" description="Putative restriction endonuclease" evidence="2">
    <location>
        <begin position="21"/>
        <end position="162"/>
    </location>
</feature>
<evidence type="ECO:0000313" key="3">
    <source>
        <dbReference type="EMBL" id="QDV38888.1"/>
    </source>
</evidence>
<dbReference type="AlphaFoldDB" id="A0A518HDE9"/>
<evidence type="ECO:0000259" key="2">
    <source>
        <dbReference type="Pfam" id="PF05685"/>
    </source>
</evidence>
<dbReference type="InterPro" id="IPR012296">
    <property type="entry name" value="Nuclease_put_TT1808"/>
</dbReference>
<keyword evidence="4" id="KW-1185">Reference proteome</keyword>
<organism evidence="3 4">
    <name type="scientific">Tautonia plasticadhaerens</name>
    <dbReference type="NCBI Taxonomy" id="2527974"/>
    <lineage>
        <taxon>Bacteria</taxon>
        <taxon>Pseudomonadati</taxon>
        <taxon>Planctomycetota</taxon>
        <taxon>Planctomycetia</taxon>
        <taxon>Isosphaerales</taxon>
        <taxon>Isosphaeraceae</taxon>
        <taxon>Tautonia</taxon>
    </lineage>
</organism>
<feature type="region of interest" description="Disordered" evidence="1">
    <location>
        <begin position="189"/>
        <end position="242"/>
    </location>
</feature>
<protein>
    <recommendedName>
        <fullName evidence="2">Putative restriction endonuclease domain-containing protein</fullName>
    </recommendedName>
</protein>
<dbReference type="SUPFAM" id="SSF52980">
    <property type="entry name" value="Restriction endonuclease-like"/>
    <property type="match status" value="1"/>
</dbReference>
<dbReference type="CDD" id="cd06260">
    <property type="entry name" value="DUF820-like"/>
    <property type="match status" value="1"/>
</dbReference>
<proteinExistence type="predicted"/>
<dbReference type="Proteomes" id="UP000317835">
    <property type="component" value="Chromosome"/>
</dbReference>
<dbReference type="EMBL" id="CP036426">
    <property type="protein sequence ID" value="QDV38888.1"/>
    <property type="molecule type" value="Genomic_DNA"/>
</dbReference>
<reference evidence="3 4" key="1">
    <citation type="submission" date="2019-02" db="EMBL/GenBank/DDBJ databases">
        <title>Deep-cultivation of Planctomycetes and their phenomic and genomic characterization uncovers novel biology.</title>
        <authorList>
            <person name="Wiegand S."/>
            <person name="Jogler M."/>
            <person name="Boedeker C."/>
            <person name="Pinto D."/>
            <person name="Vollmers J."/>
            <person name="Rivas-Marin E."/>
            <person name="Kohn T."/>
            <person name="Peeters S.H."/>
            <person name="Heuer A."/>
            <person name="Rast P."/>
            <person name="Oberbeckmann S."/>
            <person name="Bunk B."/>
            <person name="Jeske O."/>
            <person name="Meyerdierks A."/>
            <person name="Storesund J.E."/>
            <person name="Kallscheuer N."/>
            <person name="Luecker S."/>
            <person name="Lage O.M."/>
            <person name="Pohl T."/>
            <person name="Merkel B.J."/>
            <person name="Hornburger P."/>
            <person name="Mueller R.-W."/>
            <person name="Bruemmer F."/>
            <person name="Labrenz M."/>
            <person name="Spormann A.M."/>
            <person name="Op den Camp H."/>
            <person name="Overmann J."/>
            <person name="Amann R."/>
            <person name="Jetten M.S.M."/>
            <person name="Mascher T."/>
            <person name="Medema M.H."/>
            <person name="Devos D.P."/>
            <person name="Kaster A.-K."/>
            <person name="Ovreas L."/>
            <person name="Rohde M."/>
            <person name="Galperin M.Y."/>
            <person name="Jogler C."/>
        </authorList>
    </citation>
    <scope>NUCLEOTIDE SEQUENCE [LARGE SCALE GENOMIC DNA]</scope>
    <source>
        <strain evidence="3 4">ElP</strain>
    </source>
</reference>
<dbReference type="InterPro" id="IPR008538">
    <property type="entry name" value="Uma2"/>
</dbReference>